<feature type="chain" id="PRO_5030784364" evidence="2">
    <location>
        <begin position="24"/>
        <end position="175"/>
    </location>
</feature>
<proteinExistence type="predicted"/>
<evidence type="ECO:0000313" key="3">
    <source>
        <dbReference type="EMBL" id="CAD9705491.1"/>
    </source>
</evidence>
<sequence length="175" mass="18967">MIRSFACLGIVAMSLGLLAFSMASISTVAPHSPPAAPVVAEPVPSWALQPRVAGRSLEAAQCQPAGPCELCLPVERHRDYCRSTGRRQEFVCRSEFDESASELVDSNEPERVVIYKPCARTAQDRMKAVLWFEICMAIIGTLAMCGVSQQKRSNQTLYDIRLHRRRGGGGGGGGS</sequence>
<accession>A0A7S2SNV0</accession>
<reference evidence="3" key="1">
    <citation type="submission" date="2021-01" db="EMBL/GenBank/DDBJ databases">
        <authorList>
            <person name="Corre E."/>
            <person name="Pelletier E."/>
            <person name="Niang G."/>
            <person name="Scheremetjew M."/>
            <person name="Finn R."/>
            <person name="Kale V."/>
            <person name="Holt S."/>
            <person name="Cochrane G."/>
            <person name="Meng A."/>
            <person name="Brown T."/>
            <person name="Cohen L."/>
        </authorList>
    </citation>
    <scope>NUCLEOTIDE SEQUENCE</scope>
    <source>
        <strain evidence="3">CCMP1243</strain>
    </source>
</reference>
<keyword evidence="1" id="KW-1133">Transmembrane helix</keyword>
<evidence type="ECO:0000256" key="2">
    <source>
        <dbReference type="SAM" id="SignalP"/>
    </source>
</evidence>
<feature type="transmembrane region" description="Helical" evidence="1">
    <location>
        <begin position="128"/>
        <end position="147"/>
    </location>
</feature>
<dbReference type="EMBL" id="HBHJ01025864">
    <property type="protein sequence ID" value="CAD9705491.1"/>
    <property type="molecule type" value="Transcribed_RNA"/>
</dbReference>
<protein>
    <submittedName>
        <fullName evidence="3">Uncharacterized protein</fullName>
    </submittedName>
</protein>
<feature type="signal peptide" evidence="2">
    <location>
        <begin position="1"/>
        <end position="23"/>
    </location>
</feature>
<name>A0A7S2SNV0_9STRA</name>
<organism evidence="3">
    <name type="scientific">Rhizochromulina marina</name>
    <dbReference type="NCBI Taxonomy" id="1034831"/>
    <lineage>
        <taxon>Eukaryota</taxon>
        <taxon>Sar</taxon>
        <taxon>Stramenopiles</taxon>
        <taxon>Ochrophyta</taxon>
        <taxon>Dictyochophyceae</taxon>
        <taxon>Rhizochromulinales</taxon>
        <taxon>Rhizochromulina</taxon>
    </lineage>
</organism>
<keyword evidence="2" id="KW-0732">Signal</keyword>
<dbReference type="AlphaFoldDB" id="A0A7S2SNV0"/>
<keyword evidence="1" id="KW-0812">Transmembrane</keyword>
<evidence type="ECO:0000256" key="1">
    <source>
        <dbReference type="SAM" id="Phobius"/>
    </source>
</evidence>
<keyword evidence="1" id="KW-0472">Membrane</keyword>
<gene>
    <name evidence="3" type="ORF">RMAR1173_LOCUS17064</name>
</gene>